<feature type="compositionally biased region" description="Basic and acidic residues" evidence="1">
    <location>
        <begin position="39"/>
        <end position="52"/>
    </location>
</feature>
<dbReference type="PANTHER" id="PTHR40630:SF1">
    <property type="entry name" value="DNA-BINDING PROTEIN"/>
    <property type="match status" value="1"/>
</dbReference>
<organism evidence="2 3">
    <name type="scientific">Methylorubrum populi</name>
    <dbReference type="NCBI Taxonomy" id="223967"/>
    <lineage>
        <taxon>Bacteria</taxon>
        <taxon>Pseudomonadati</taxon>
        <taxon>Pseudomonadota</taxon>
        <taxon>Alphaproteobacteria</taxon>
        <taxon>Hyphomicrobiales</taxon>
        <taxon>Methylobacteriaceae</taxon>
        <taxon>Methylorubrum</taxon>
    </lineage>
</organism>
<accession>A0A177J9A4</accession>
<name>A0A177J9A4_9HYPH</name>
<proteinExistence type="predicted"/>
<dbReference type="Proteomes" id="UP000469949">
    <property type="component" value="Unassembled WGS sequence"/>
</dbReference>
<keyword evidence="2" id="KW-0238">DNA-binding</keyword>
<dbReference type="OMA" id="RWRYSLM"/>
<dbReference type="GO" id="GO:0003677">
    <property type="term" value="F:DNA binding"/>
    <property type="evidence" value="ECO:0007669"/>
    <property type="project" value="UniProtKB-KW"/>
</dbReference>
<dbReference type="AlphaFoldDB" id="A0A177J9A4"/>
<evidence type="ECO:0000313" key="2">
    <source>
        <dbReference type="EMBL" id="KAB7787480.1"/>
    </source>
</evidence>
<dbReference type="InterPro" id="IPR021487">
    <property type="entry name" value="DUF3140"/>
</dbReference>
<dbReference type="RefSeq" id="WP_012452576.1">
    <property type="nucleotide sequence ID" value="NZ_CP039546.1"/>
</dbReference>
<feature type="region of interest" description="Disordered" evidence="1">
    <location>
        <begin position="84"/>
        <end position="115"/>
    </location>
</feature>
<reference evidence="2 3" key="1">
    <citation type="submission" date="2019-10" db="EMBL/GenBank/DDBJ databases">
        <title>Draft Genome Sequence of the Caffeine Degrading Methylotroph Methylorubrum populi PINKEL.</title>
        <authorList>
            <person name="Dawson S.C."/>
            <person name="Zhang X."/>
            <person name="Wright M.E."/>
            <person name="Sharma G."/>
            <person name="Langner J.T."/>
            <person name="Ditty J.L."/>
            <person name="Subuyuj G.A."/>
        </authorList>
    </citation>
    <scope>NUCLEOTIDE SEQUENCE [LARGE SCALE GENOMIC DNA]</scope>
    <source>
        <strain evidence="2 3">Pinkel</strain>
    </source>
</reference>
<feature type="compositionally biased region" description="Basic and acidic residues" evidence="1">
    <location>
        <begin position="89"/>
        <end position="100"/>
    </location>
</feature>
<evidence type="ECO:0000256" key="1">
    <source>
        <dbReference type="SAM" id="MobiDB-lite"/>
    </source>
</evidence>
<dbReference type="Pfam" id="PF11338">
    <property type="entry name" value="DUF3140"/>
    <property type="match status" value="1"/>
</dbReference>
<gene>
    <name evidence="2" type="ORF">F8B43_0414</name>
</gene>
<dbReference type="EMBL" id="WEKV01000003">
    <property type="protein sequence ID" value="KAB7787480.1"/>
    <property type="molecule type" value="Genomic_DNA"/>
</dbReference>
<protein>
    <submittedName>
        <fullName evidence="2">DNA-binding protein</fullName>
    </submittedName>
</protein>
<comment type="caution">
    <text evidence="2">The sequence shown here is derived from an EMBL/GenBank/DDBJ whole genome shotgun (WGS) entry which is preliminary data.</text>
</comment>
<evidence type="ECO:0000313" key="3">
    <source>
        <dbReference type="Proteomes" id="UP000469949"/>
    </source>
</evidence>
<feature type="region of interest" description="Disordered" evidence="1">
    <location>
        <begin position="30"/>
        <end position="52"/>
    </location>
</feature>
<sequence>MAGTDDHETIWKEFKGAVNMTASALEKFLETDESQSVGQKKDGGEATGHKEGRRIVEILHKKKADLSDDDYAHMKKVVGYVNRHLKQGGPEDKSKTKDSPWRLSLMNWGHDPLKD</sequence>
<dbReference type="PANTHER" id="PTHR40630">
    <property type="entry name" value="POSSIBLE DNA-BINDING PROTEIN"/>
    <property type="match status" value="1"/>
</dbReference>